<proteinExistence type="predicted"/>
<dbReference type="InterPro" id="IPR004843">
    <property type="entry name" value="Calcineurin-like_PHP"/>
</dbReference>
<organism evidence="2 3">
    <name type="scientific">Sediminibacterium ginsengisoli</name>
    <dbReference type="NCBI Taxonomy" id="413434"/>
    <lineage>
        <taxon>Bacteria</taxon>
        <taxon>Pseudomonadati</taxon>
        <taxon>Bacteroidota</taxon>
        <taxon>Chitinophagia</taxon>
        <taxon>Chitinophagales</taxon>
        <taxon>Chitinophagaceae</taxon>
        <taxon>Sediminibacterium</taxon>
    </lineage>
</organism>
<dbReference type="Pfam" id="PF00149">
    <property type="entry name" value="Metallophos"/>
    <property type="match status" value="1"/>
</dbReference>
<dbReference type="InterPro" id="IPR006186">
    <property type="entry name" value="Ser/Thr-sp_prot-phosphatase"/>
</dbReference>
<dbReference type="PRINTS" id="PR00114">
    <property type="entry name" value="STPHPHTASE"/>
</dbReference>
<dbReference type="PANTHER" id="PTHR42850">
    <property type="entry name" value="METALLOPHOSPHOESTERASE"/>
    <property type="match status" value="1"/>
</dbReference>
<accession>A0A1T4RFZ6</accession>
<dbReference type="InterPro" id="IPR050126">
    <property type="entry name" value="Ap4A_hydrolase"/>
</dbReference>
<dbReference type="GO" id="GO:0005737">
    <property type="term" value="C:cytoplasm"/>
    <property type="evidence" value="ECO:0007669"/>
    <property type="project" value="TreeGrafter"/>
</dbReference>
<name>A0A1T4RFZ6_9BACT</name>
<dbReference type="RefSeq" id="WP_078832538.1">
    <property type="nucleotide sequence ID" value="NZ_FUWH01000012.1"/>
</dbReference>
<sequence>MRTIVIGDIHGAYRALRQLLEKISPAAGDKLIFVGDYVDGWSESAQVVSLLLQLRQQVSCLFLKGNHDTWWGEWLRTGKTDETWLMHGGYATIESYKLVTREAKNEHYDFFSSLENYHIDTHNRLFIHAGFTSRRGPAFERHAENYLWDRTLWEVAVTLNPVIQKTSVLYPKRLLLFDQIYLGHTPTLRYQVTVPMHAANVWNVDTGAAFTGRLSALEIETGEYWQSDIVQDLYPLEKGRNR</sequence>
<evidence type="ECO:0000313" key="3">
    <source>
        <dbReference type="Proteomes" id="UP000190888"/>
    </source>
</evidence>
<evidence type="ECO:0000259" key="1">
    <source>
        <dbReference type="Pfam" id="PF00149"/>
    </source>
</evidence>
<dbReference type="GO" id="GO:0008803">
    <property type="term" value="F:bis(5'-nucleosyl)-tetraphosphatase (symmetrical) activity"/>
    <property type="evidence" value="ECO:0007669"/>
    <property type="project" value="TreeGrafter"/>
</dbReference>
<dbReference type="STRING" id="413434.SAMN04488132_11224"/>
<dbReference type="Gene3D" id="3.60.21.10">
    <property type="match status" value="1"/>
</dbReference>
<dbReference type="Proteomes" id="UP000190888">
    <property type="component" value="Unassembled WGS sequence"/>
</dbReference>
<protein>
    <submittedName>
        <fullName evidence="2">Serine/threonine protein phosphatase 1</fullName>
    </submittedName>
</protein>
<dbReference type="InterPro" id="IPR029052">
    <property type="entry name" value="Metallo-depent_PP-like"/>
</dbReference>
<reference evidence="2 3" key="1">
    <citation type="submission" date="2017-02" db="EMBL/GenBank/DDBJ databases">
        <authorList>
            <person name="Peterson S.W."/>
        </authorList>
    </citation>
    <scope>NUCLEOTIDE SEQUENCE [LARGE SCALE GENOMIC DNA]</scope>
    <source>
        <strain evidence="2 3">DSM 22335</strain>
    </source>
</reference>
<dbReference type="OrthoDB" id="9808081at2"/>
<dbReference type="SUPFAM" id="SSF56300">
    <property type="entry name" value="Metallo-dependent phosphatases"/>
    <property type="match status" value="1"/>
</dbReference>
<dbReference type="GO" id="GO:0016791">
    <property type="term" value="F:phosphatase activity"/>
    <property type="evidence" value="ECO:0007669"/>
    <property type="project" value="TreeGrafter"/>
</dbReference>
<gene>
    <name evidence="2" type="ORF">SAMN04488132_11224</name>
</gene>
<feature type="domain" description="Calcineurin-like phosphoesterase" evidence="1">
    <location>
        <begin position="1"/>
        <end position="186"/>
    </location>
</feature>
<dbReference type="AlphaFoldDB" id="A0A1T4RFZ6"/>
<dbReference type="EMBL" id="FUWH01000012">
    <property type="protein sequence ID" value="SKA14807.1"/>
    <property type="molecule type" value="Genomic_DNA"/>
</dbReference>
<dbReference type="GO" id="GO:0110154">
    <property type="term" value="P:RNA decapping"/>
    <property type="evidence" value="ECO:0007669"/>
    <property type="project" value="TreeGrafter"/>
</dbReference>
<keyword evidence="3" id="KW-1185">Reference proteome</keyword>
<dbReference type="PANTHER" id="PTHR42850:SF4">
    <property type="entry name" value="ZINC-DEPENDENT ENDOPOLYPHOSPHATASE"/>
    <property type="match status" value="1"/>
</dbReference>
<evidence type="ECO:0000313" key="2">
    <source>
        <dbReference type="EMBL" id="SKA14807.1"/>
    </source>
</evidence>